<dbReference type="EMBL" id="JAADJZ010000006">
    <property type="protein sequence ID" value="KAF2874434.1"/>
    <property type="molecule type" value="Genomic_DNA"/>
</dbReference>
<accession>A0A7C8IA36</accession>
<dbReference type="Proteomes" id="UP000481861">
    <property type="component" value="Unassembled WGS sequence"/>
</dbReference>
<organism evidence="2 3">
    <name type="scientific">Massariosphaeria phaeospora</name>
    <dbReference type="NCBI Taxonomy" id="100035"/>
    <lineage>
        <taxon>Eukaryota</taxon>
        <taxon>Fungi</taxon>
        <taxon>Dikarya</taxon>
        <taxon>Ascomycota</taxon>
        <taxon>Pezizomycotina</taxon>
        <taxon>Dothideomycetes</taxon>
        <taxon>Pleosporomycetidae</taxon>
        <taxon>Pleosporales</taxon>
        <taxon>Pleosporales incertae sedis</taxon>
        <taxon>Massariosphaeria</taxon>
    </lineage>
</organism>
<comment type="caution">
    <text evidence="2">The sequence shown here is derived from an EMBL/GenBank/DDBJ whole genome shotgun (WGS) entry which is preliminary data.</text>
</comment>
<protein>
    <submittedName>
        <fullName evidence="2">Uncharacterized protein</fullName>
    </submittedName>
</protein>
<evidence type="ECO:0000313" key="2">
    <source>
        <dbReference type="EMBL" id="KAF2874434.1"/>
    </source>
</evidence>
<evidence type="ECO:0000256" key="1">
    <source>
        <dbReference type="SAM" id="MobiDB-lite"/>
    </source>
</evidence>
<proteinExistence type="predicted"/>
<dbReference type="AlphaFoldDB" id="A0A7C8IA36"/>
<feature type="compositionally biased region" description="Polar residues" evidence="1">
    <location>
        <begin position="86"/>
        <end position="98"/>
    </location>
</feature>
<gene>
    <name evidence="2" type="ORF">BDV95DRAFT_332797</name>
</gene>
<evidence type="ECO:0000313" key="3">
    <source>
        <dbReference type="Proteomes" id="UP000481861"/>
    </source>
</evidence>
<reference evidence="2 3" key="1">
    <citation type="submission" date="2020-01" db="EMBL/GenBank/DDBJ databases">
        <authorList>
            <consortium name="DOE Joint Genome Institute"/>
            <person name="Haridas S."/>
            <person name="Albert R."/>
            <person name="Binder M."/>
            <person name="Bloem J."/>
            <person name="Labutti K."/>
            <person name="Salamov A."/>
            <person name="Andreopoulos B."/>
            <person name="Baker S.E."/>
            <person name="Barry K."/>
            <person name="Bills G."/>
            <person name="Bluhm B.H."/>
            <person name="Cannon C."/>
            <person name="Castanera R."/>
            <person name="Culley D.E."/>
            <person name="Daum C."/>
            <person name="Ezra D."/>
            <person name="Gonzalez J.B."/>
            <person name="Henrissat B."/>
            <person name="Kuo A."/>
            <person name="Liang C."/>
            <person name="Lipzen A."/>
            <person name="Lutzoni F."/>
            <person name="Magnuson J."/>
            <person name="Mondo S."/>
            <person name="Nolan M."/>
            <person name="Ohm R."/>
            <person name="Pangilinan J."/>
            <person name="Park H.-J.H."/>
            <person name="Ramirez L."/>
            <person name="Alfaro M."/>
            <person name="Sun H."/>
            <person name="Tritt A."/>
            <person name="Yoshinaga Y."/>
            <person name="Zwiers L.-H.L."/>
            <person name="Turgeon B.G."/>
            <person name="Goodwin S.B."/>
            <person name="Spatafora J.W."/>
            <person name="Crous P.W."/>
            <person name="Grigoriev I.V."/>
        </authorList>
    </citation>
    <scope>NUCLEOTIDE SEQUENCE [LARGE SCALE GENOMIC DNA]</scope>
    <source>
        <strain evidence="2 3">CBS 611.86</strain>
    </source>
</reference>
<feature type="region of interest" description="Disordered" evidence="1">
    <location>
        <begin position="83"/>
        <end position="108"/>
    </location>
</feature>
<keyword evidence="3" id="KW-1185">Reference proteome</keyword>
<sequence>MDALAALLPGIRGLDGCSGIEREVDCKRKCRGDGPASDCCAKNICEESCELHCRVGIKLLCNLVASRSSLLLAWCYGRSARVNGRGPNSANQDCKQQSGAGGWRQSAADDTLLLHGRA</sequence>
<name>A0A7C8IA36_9PLEO</name>